<dbReference type="GO" id="GO:0003677">
    <property type="term" value="F:DNA binding"/>
    <property type="evidence" value="ECO:0007669"/>
    <property type="project" value="UniProtKB-KW"/>
</dbReference>
<dbReference type="CDD" id="cd09898">
    <property type="entry name" value="H3TH_53EXO"/>
    <property type="match status" value="1"/>
</dbReference>
<keyword evidence="1" id="KW-0540">Nuclease</keyword>
<dbReference type="InterPro" id="IPR038969">
    <property type="entry name" value="FEN"/>
</dbReference>
<dbReference type="AlphaFoldDB" id="A0A078MDC3"/>
<protein>
    <recommendedName>
        <fullName evidence="5">5'-3' exonuclease</fullName>
    </recommendedName>
</protein>
<keyword evidence="8" id="KW-0269">Exonuclease</keyword>
<dbReference type="PANTHER" id="PTHR42646:SF2">
    <property type="entry name" value="5'-3' EXONUCLEASE FAMILY PROTEIN"/>
    <property type="match status" value="1"/>
</dbReference>
<dbReference type="Gene3D" id="1.10.150.20">
    <property type="entry name" value="5' to 3' exonuclease, C-terminal subdomain"/>
    <property type="match status" value="1"/>
</dbReference>
<dbReference type="PANTHER" id="PTHR42646">
    <property type="entry name" value="FLAP ENDONUCLEASE XNI"/>
    <property type="match status" value="1"/>
</dbReference>
<dbReference type="SMART" id="SM00279">
    <property type="entry name" value="HhH2"/>
    <property type="match status" value="1"/>
</dbReference>
<dbReference type="InterPro" id="IPR029060">
    <property type="entry name" value="PIN-like_dom_sf"/>
</dbReference>
<keyword evidence="6" id="KW-0732">Signal</keyword>
<evidence type="ECO:0000256" key="1">
    <source>
        <dbReference type="ARBA" id="ARBA00022722"/>
    </source>
</evidence>
<feature type="domain" description="5'-3' exonuclease" evidence="7">
    <location>
        <begin position="1"/>
        <end position="264"/>
    </location>
</feature>
<sequence length="290" mass="32312">MKPKLVLVDGMALLFRSYFASAAMGHFIRLPDGTPTNGAQGFARHVITANTIFKPDYMAICWDMGAVTFRNDIYDGYKANRQAPPEEMLPQFDMAKELAERLGWHNFGVKGLEADDLIGSMIKKWQHEADITVISGDRDLLQLLRPNVRIALTKKGYSEYNMYDEARFVEEYGILPEQFADVKAFMGDTSDGYPGVKGIGEKTALQLIKKHNSVDGVLQAIATLTPAQQRKIEADKDMLVISQQLAEIHCDAQIDAALTALTLPTYEGVAEQLMQDGFSLLARHINQNKP</sequence>
<dbReference type="InterPro" id="IPR036279">
    <property type="entry name" value="5-3_exonuclease_C_sf"/>
</dbReference>
<evidence type="ECO:0000256" key="4">
    <source>
        <dbReference type="ARBA" id="ARBA00049957"/>
    </source>
</evidence>
<dbReference type="Gene3D" id="3.40.50.1010">
    <property type="entry name" value="5'-nuclease"/>
    <property type="match status" value="1"/>
</dbReference>
<dbReference type="EMBL" id="LN483075">
    <property type="protein sequence ID" value="CEA04199.1"/>
    <property type="molecule type" value="Genomic_DNA"/>
</dbReference>
<dbReference type="SUPFAM" id="SSF88723">
    <property type="entry name" value="PIN domain-like"/>
    <property type="match status" value="1"/>
</dbReference>
<evidence type="ECO:0000256" key="2">
    <source>
        <dbReference type="ARBA" id="ARBA00022801"/>
    </source>
</evidence>
<dbReference type="PATRIC" id="fig|1461583.4.peg.1796"/>
<dbReference type="GO" id="GO:0017108">
    <property type="term" value="F:5'-flap endonuclease activity"/>
    <property type="evidence" value="ECO:0007669"/>
    <property type="project" value="InterPro"/>
</dbReference>
<evidence type="ECO:0000259" key="7">
    <source>
        <dbReference type="SMART" id="SM00475"/>
    </source>
</evidence>
<dbReference type="HOGENOM" id="CLU_004675_1_5_9"/>
<feature type="signal peptide" evidence="6">
    <location>
        <begin position="1"/>
        <end position="22"/>
    </location>
</feature>
<accession>A0A078MDC3</accession>
<keyword evidence="2" id="KW-0378">Hydrolase</keyword>
<keyword evidence="3" id="KW-0238">DNA-binding</keyword>
<feature type="chain" id="PRO_5038486844" description="5'-3' exonuclease" evidence="6">
    <location>
        <begin position="23"/>
        <end position="290"/>
    </location>
</feature>
<dbReference type="FunFam" id="1.10.150.20:FF:000003">
    <property type="entry name" value="DNA polymerase I"/>
    <property type="match status" value="1"/>
</dbReference>
<proteinExistence type="predicted"/>
<dbReference type="InterPro" id="IPR020045">
    <property type="entry name" value="DNA_polI_H3TH"/>
</dbReference>
<name>A0A078MDC3_9BACL</name>
<comment type="function">
    <text evidence="4">5'-3' exonuclease acting preferentially on double-stranded DNA.</text>
</comment>
<dbReference type="InterPro" id="IPR002421">
    <property type="entry name" value="5-3_exonuclease"/>
</dbReference>
<evidence type="ECO:0000313" key="8">
    <source>
        <dbReference type="EMBL" id="CEA04199.1"/>
    </source>
</evidence>
<dbReference type="Pfam" id="PF01367">
    <property type="entry name" value="5_3_exonuc"/>
    <property type="match status" value="1"/>
</dbReference>
<evidence type="ECO:0000256" key="3">
    <source>
        <dbReference type="ARBA" id="ARBA00023125"/>
    </source>
</evidence>
<evidence type="ECO:0000256" key="6">
    <source>
        <dbReference type="SAM" id="SignalP"/>
    </source>
</evidence>
<dbReference type="GO" id="GO:0033567">
    <property type="term" value="P:DNA replication, Okazaki fragment processing"/>
    <property type="evidence" value="ECO:0007669"/>
    <property type="project" value="InterPro"/>
</dbReference>
<gene>
    <name evidence="8" type="primary">ypcP</name>
    <name evidence="8" type="ORF">BN1050_01874</name>
</gene>
<dbReference type="SUPFAM" id="SSF47807">
    <property type="entry name" value="5' to 3' exonuclease, C-terminal subdomain"/>
    <property type="match status" value="1"/>
</dbReference>
<organism evidence="8">
    <name type="scientific">Metalysinibacillus saudimassiliensis</name>
    <dbReference type="NCBI Taxonomy" id="1461583"/>
    <lineage>
        <taxon>Bacteria</taxon>
        <taxon>Bacillati</taxon>
        <taxon>Bacillota</taxon>
        <taxon>Bacilli</taxon>
        <taxon>Bacillales</taxon>
        <taxon>Caryophanaceae</taxon>
        <taxon>Metalysinibacillus</taxon>
    </lineage>
</organism>
<reference evidence="8" key="1">
    <citation type="submission" date="2014-07" db="EMBL/GenBank/DDBJ databases">
        <authorList>
            <person name="Urmite Genomes Urmite Genomes"/>
        </authorList>
    </citation>
    <scope>NUCLEOTIDE SEQUENCE</scope>
    <source>
        <strain evidence="8">13S34_air</strain>
    </source>
</reference>
<evidence type="ECO:0000256" key="5">
    <source>
        <dbReference type="ARBA" id="ARBA00050026"/>
    </source>
</evidence>
<dbReference type="Pfam" id="PF02739">
    <property type="entry name" value="5_3_exonuc_N"/>
    <property type="match status" value="1"/>
</dbReference>
<dbReference type="InterPro" id="IPR008918">
    <property type="entry name" value="HhH2"/>
</dbReference>
<dbReference type="InterPro" id="IPR020046">
    <property type="entry name" value="5-3_exonucl_a-hlix_arch_N"/>
</dbReference>
<dbReference type="SMART" id="SM00475">
    <property type="entry name" value="53EXOc"/>
    <property type="match status" value="1"/>
</dbReference>
<dbReference type="GO" id="GO:0008409">
    <property type="term" value="F:5'-3' exonuclease activity"/>
    <property type="evidence" value="ECO:0007669"/>
    <property type="project" value="InterPro"/>
</dbReference>
<dbReference type="CDD" id="cd09859">
    <property type="entry name" value="PIN_53EXO"/>
    <property type="match status" value="1"/>
</dbReference>